<feature type="compositionally biased region" description="Basic residues" evidence="1">
    <location>
        <begin position="314"/>
        <end position="323"/>
    </location>
</feature>
<dbReference type="Proteomes" id="UP000229315">
    <property type="component" value="Unassembled WGS sequence"/>
</dbReference>
<evidence type="ECO:0000313" key="2">
    <source>
        <dbReference type="EMBL" id="PIR85227.1"/>
    </source>
</evidence>
<name>A0A2H0UFP8_9BACT</name>
<evidence type="ECO:0000313" key="3">
    <source>
        <dbReference type="Proteomes" id="UP000229315"/>
    </source>
</evidence>
<dbReference type="Gene3D" id="3.90.226.10">
    <property type="entry name" value="2-enoyl-CoA Hydratase, Chain A, domain 1"/>
    <property type="match status" value="1"/>
</dbReference>
<reference evidence="3" key="1">
    <citation type="submission" date="2017-09" db="EMBL/GenBank/DDBJ databases">
        <title>Depth-based differentiation of microbial function through sediment-hosted aquifers and enrichment of novel symbionts in the deep terrestrial subsurface.</title>
        <authorList>
            <person name="Probst A.J."/>
            <person name="Ladd B."/>
            <person name="Jarett J.K."/>
            <person name="Geller-Mcgrath D.E."/>
            <person name="Sieber C.M.K."/>
            <person name="Emerson J.B."/>
            <person name="Anantharaman K."/>
            <person name="Thomas B.C."/>
            <person name="Malmstrom R."/>
            <person name="Stieglmeier M."/>
            <person name="Klingl A."/>
            <person name="Woyke T."/>
            <person name="Ryan C.M."/>
            <person name="Banfield J.F."/>
        </authorList>
    </citation>
    <scope>NUCLEOTIDE SEQUENCE [LARGE SCALE GENOMIC DNA]</scope>
</reference>
<dbReference type="GO" id="GO:0016020">
    <property type="term" value="C:membrane"/>
    <property type="evidence" value="ECO:0007669"/>
    <property type="project" value="InterPro"/>
</dbReference>
<accession>A0A2H0UFP8</accession>
<dbReference type="PANTHER" id="PTHR35984:SF1">
    <property type="entry name" value="PERIPLASMIC SERINE PROTEASE"/>
    <property type="match status" value="1"/>
</dbReference>
<organism evidence="2 3">
    <name type="scientific">Candidatus Kaiserbacteria bacterium CG10_big_fil_rev_8_21_14_0_10_45_20</name>
    <dbReference type="NCBI Taxonomy" id="1974607"/>
    <lineage>
        <taxon>Bacteria</taxon>
        <taxon>Candidatus Kaiseribacteriota</taxon>
    </lineage>
</organism>
<dbReference type="InterPro" id="IPR029045">
    <property type="entry name" value="ClpP/crotonase-like_dom_sf"/>
</dbReference>
<dbReference type="AlphaFoldDB" id="A0A2H0UFP8"/>
<dbReference type="InterPro" id="IPR002825">
    <property type="entry name" value="Pept_S49_ser-pept_pro"/>
</dbReference>
<evidence type="ECO:0008006" key="4">
    <source>
        <dbReference type="Google" id="ProtNLM"/>
    </source>
</evidence>
<protein>
    <recommendedName>
        <fullName evidence="4">Peptidase S49 domain-containing protein</fullName>
    </recommendedName>
</protein>
<comment type="caution">
    <text evidence="2">The sequence shown here is derived from an EMBL/GenBank/DDBJ whole genome shotgun (WGS) entry which is preliminary data.</text>
</comment>
<dbReference type="Pfam" id="PF01972">
    <property type="entry name" value="SDH_protease"/>
    <property type="match status" value="1"/>
</dbReference>
<proteinExistence type="predicted"/>
<sequence length="323" mass="36954">MKESENKKQKQEEKQTIVSNLQKAIVKFTDSVDGFIYPLIIPPIQSIDEDILFEIYPDLRKVGKQKKLHVLLYSYGGDAHTAFHIGRLLQEYSSELSIYVLREAKSAATLISCAADRIVFSEISELGPMDPQISRSDEPGRFSPLAIKHTFDLLHQQSEEGHSQIVKVLTDKLPDPLILGEHLKSLETGKDYLCKLMNSRMFSGDAEKAIQVSEKLVTGYPDHGYCIDFVEAKSIGLKVEKVEEKHEETILEIMKSYKNVWDKFDFHLKKARNAETVKDKDAQFKEAFDLYDDLKKLATEVIKHQQDKKTPPTPKRKTSKKKK</sequence>
<gene>
    <name evidence="2" type="ORF">COU15_02400</name>
</gene>
<dbReference type="PANTHER" id="PTHR35984">
    <property type="entry name" value="PERIPLASMIC SERINE PROTEASE"/>
    <property type="match status" value="1"/>
</dbReference>
<evidence type="ECO:0000256" key="1">
    <source>
        <dbReference type="SAM" id="MobiDB-lite"/>
    </source>
</evidence>
<dbReference type="SUPFAM" id="SSF52096">
    <property type="entry name" value="ClpP/crotonase"/>
    <property type="match status" value="1"/>
</dbReference>
<feature type="region of interest" description="Disordered" evidence="1">
    <location>
        <begin position="302"/>
        <end position="323"/>
    </location>
</feature>
<dbReference type="EMBL" id="PFBH01000014">
    <property type="protein sequence ID" value="PIR85227.1"/>
    <property type="molecule type" value="Genomic_DNA"/>
</dbReference>